<evidence type="ECO:0000313" key="8">
    <source>
        <dbReference type="EMBL" id="MEA5402357.1"/>
    </source>
</evidence>
<dbReference type="CDD" id="cd06853">
    <property type="entry name" value="GT_WecA_like"/>
    <property type="match status" value="1"/>
</dbReference>
<keyword evidence="2" id="KW-1003">Cell membrane</keyword>
<evidence type="ECO:0000256" key="7">
    <source>
        <dbReference type="SAM" id="Phobius"/>
    </source>
</evidence>
<evidence type="ECO:0000256" key="3">
    <source>
        <dbReference type="ARBA" id="ARBA00022679"/>
    </source>
</evidence>
<feature type="transmembrane region" description="Helical" evidence="7">
    <location>
        <begin position="235"/>
        <end position="255"/>
    </location>
</feature>
<dbReference type="InterPro" id="IPR000715">
    <property type="entry name" value="Glycosyl_transferase_4"/>
</dbReference>
<dbReference type="PANTHER" id="PTHR22926:SF3">
    <property type="entry name" value="UNDECAPRENYL-PHOSPHATE ALPHA-N-ACETYLGLUCOSAMINYL 1-PHOSPHATE TRANSFERASE"/>
    <property type="match status" value="1"/>
</dbReference>
<accession>A0ABU5S1J9</accession>
<comment type="subcellular location">
    <subcellularLocation>
        <location evidence="1">Cell membrane</location>
        <topology evidence="1">Multi-pass membrane protein</topology>
    </subcellularLocation>
</comment>
<keyword evidence="4 7" id="KW-0812">Transmembrane</keyword>
<evidence type="ECO:0000256" key="5">
    <source>
        <dbReference type="ARBA" id="ARBA00022989"/>
    </source>
</evidence>
<feature type="transmembrane region" description="Helical" evidence="7">
    <location>
        <begin position="204"/>
        <end position="223"/>
    </location>
</feature>
<keyword evidence="6 7" id="KW-0472">Membrane</keyword>
<reference evidence="8 9" key="1">
    <citation type="submission" date="2023-12" db="EMBL/GenBank/DDBJ databases">
        <title>Novel species of the genus Arcicella isolated from rivers.</title>
        <authorList>
            <person name="Lu H."/>
        </authorList>
    </citation>
    <scope>NUCLEOTIDE SEQUENCE [LARGE SCALE GENOMIC DNA]</scope>
    <source>
        <strain evidence="8 9">DC2W</strain>
    </source>
</reference>
<feature type="transmembrane region" description="Helical" evidence="7">
    <location>
        <begin position="51"/>
        <end position="69"/>
    </location>
</feature>
<evidence type="ECO:0000313" key="9">
    <source>
        <dbReference type="Proteomes" id="UP001303899"/>
    </source>
</evidence>
<dbReference type="PANTHER" id="PTHR22926">
    <property type="entry name" value="PHOSPHO-N-ACETYLMURAMOYL-PENTAPEPTIDE-TRANSFERASE"/>
    <property type="match status" value="1"/>
</dbReference>
<dbReference type="GO" id="GO:0016740">
    <property type="term" value="F:transferase activity"/>
    <property type="evidence" value="ECO:0007669"/>
    <property type="project" value="UniProtKB-KW"/>
</dbReference>
<evidence type="ECO:0000256" key="1">
    <source>
        <dbReference type="ARBA" id="ARBA00004651"/>
    </source>
</evidence>
<evidence type="ECO:0000256" key="2">
    <source>
        <dbReference type="ARBA" id="ARBA00022475"/>
    </source>
</evidence>
<feature type="transmembrane region" description="Helical" evidence="7">
    <location>
        <begin position="285"/>
        <end position="303"/>
    </location>
</feature>
<dbReference type="Pfam" id="PF00953">
    <property type="entry name" value="Glycos_transf_4"/>
    <property type="match status" value="1"/>
</dbReference>
<dbReference type="Proteomes" id="UP001303899">
    <property type="component" value="Unassembled WGS sequence"/>
</dbReference>
<feature type="transmembrane region" description="Helical" evidence="7">
    <location>
        <begin position="75"/>
        <end position="94"/>
    </location>
</feature>
<feature type="transmembrane region" description="Helical" evidence="7">
    <location>
        <begin position="6"/>
        <end position="30"/>
    </location>
</feature>
<dbReference type="RefSeq" id="WP_323326807.1">
    <property type="nucleotide sequence ID" value="NZ_JAYGIL010000005.1"/>
</dbReference>
<keyword evidence="3 8" id="KW-0808">Transferase</keyword>
<gene>
    <name evidence="8" type="ORF">VB776_05500</name>
</gene>
<evidence type="ECO:0000256" key="4">
    <source>
        <dbReference type="ARBA" id="ARBA00022692"/>
    </source>
</evidence>
<protein>
    <submittedName>
        <fullName evidence="8">MraY family glycosyltransferase</fullName>
        <ecNumber evidence="8">2.7.8.-</ecNumber>
    </submittedName>
</protein>
<comment type="caution">
    <text evidence="8">The sequence shown here is derived from an EMBL/GenBank/DDBJ whole genome shotgun (WGS) entry which is preliminary data.</text>
</comment>
<proteinExistence type="predicted"/>
<dbReference type="EMBL" id="JAYGIL010000005">
    <property type="protein sequence ID" value="MEA5402357.1"/>
    <property type="molecule type" value="Genomic_DNA"/>
</dbReference>
<feature type="transmembrane region" description="Helical" evidence="7">
    <location>
        <begin position="149"/>
        <end position="166"/>
    </location>
</feature>
<evidence type="ECO:0000256" key="6">
    <source>
        <dbReference type="ARBA" id="ARBA00023136"/>
    </source>
</evidence>
<feature type="transmembrane region" description="Helical" evidence="7">
    <location>
        <begin position="173"/>
        <end position="192"/>
    </location>
</feature>
<keyword evidence="9" id="KW-1185">Reference proteome</keyword>
<keyword evidence="5 7" id="KW-1133">Transmembrane helix</keyword>
<feature type="transmembrane region" description="Helical" evidence="7">
    <location>
        <begin position="123"/>
        <end position="143"/>
    </location>
</feature>
<name>A0ABU5S1J9_9BACT</name>
<organism evidence="8 9">
    <name type="scientific">Arcicella gelida</name>
    <dbReference type="NCBI Taxonomy" id="2984195"/>
    <lineage>
        <taxon>Bacteria</taxon>
        <taxon>Pseudomonadati</taxon>
        <taxon>Bacteroidota</taxon>
        <taxon>Cytophagia</taxon>
        <taxon>Cytophagales</taxon>
        <taxon>Flectobacillaceae</taxon>
        <taxon>Arcicella</taxon>
    </lineage>
</organism>
<sequence length="341" mass="38845">MNTSYEPLIVLGVFFLIFSLVLNNTLLKYLKFQAPKKSKLQTRWNISKKPTLGGISFYIVFLIVFVYTSHPMFSLLLPLSIAFGFGLIDDYFFLSPFLKLLGQSSVALLIGNEHTIHLVESNIVNTVFTFFWIIGLMNAINMLDNMDGILASTVLIILLIALIIRSEESSLELNFYIASIIGALISFLFFNWQPAKMYMGDSGSQFLGAFLAWISIQYFWNFRELGVEGFQGRQFLIPVLSFIIPLIDTSTVIFFRMKRGISPFIGGKDHLTHHLVYAGFSERQTVLFLSIISLLSGMIIFFIEDILATNQWVSQCSWIIAVYVGLVWMMLQIFYEKGIKS</sequence>
<dbReference type="EC" id="2.7.8.-" evidence="8"/>
<feature type="transmembrane region" description="Helical" evidence="7">
    <location>
        <begin position="315"/>
        <end position="335"/>
    </location>
</feature>